<dbReference type="InterPro" id="IPR050707">
    <property type="entry name" value="HTH_MetabolicPath_Reg"/>
</dbReference>
<evidence type="ECO:0000313" key="6">
    <source>
        <dbReference type="EMBL" id="MFC3053198.1"/>
    </source>
</evidence>
<dbReference type="SMART" id="SM00346">
    <property type="entry name" value="HTH_ICLR"/>
    <property type="match status" value="1"/>
</dbReference>
<reference evidence="7" key="1">
    <citation type="journal article" date="2019" name="Int. J. Syst. Evol. Microbiol.">
        <title>The Global Catalogue of Microorganisms (GCM) 10K type strain sequencing project: providing services to taxonomists for standard genome sequencing and annotation.</title>
        <authorList>
            <consortium name="The Broad Institute Genomics Platform"/>
            <consortium name="The Broad Institute Genome Sequencing Center for Infectious Disease"/>
            <person name="Wu L."/>
            <person name="Ma J."/>
        </authorList>
    </citation>
    <scope>NUCLEOTIDE SEQUENCE [LARGE SCALE GENOMIC DNA]</scope>
    <source>
        <strain evidence="7">KCTC 62164</strain>
    </source>
</reference>
<dbReference type="Pfam" id="PF01614">
    <property type="entry name" value="IclR_C"/>
    <property type="match status" value="1"/>
</dbReference>
<dbReference type="Pfam" id="PF09339">
    <property type="entry name" value="HTH_IclR"/>
    <property type="match status" value="1"/>
</dbReference>
<dbReference type="InterPro" id="IPR005471">
    <property type="entry name" value="Tscrpt_reg_IclR_N"/>
</dbReference>
<dbReference type="Gene3D" id="1.10.10.10">
    <property type="entry name" value="Winged helix-like DNA-binding domain superfamily/Winged helix DNA-binding domain"/>
    <property type="match status" value="1"/>
</dbReference>
<keyword evidence="1" id="KW-0805">Transcription regulation</keyword>
<evidence type="ECO:0000313" key="7">
    <source>
        <dbReference type="Proteomes" id="UP001595444"/>
    </source>
</evidence>
<organism evidence="6 7">
    <name type="scientific">Kordiimonas pumila</name>
    <dbReference type="NCBI Taxonomy" id="2161677"/>
    <lineage>
        <taxon>Bacteria</taxon>
        <taxon>Pseudomonadati</taxon>
        <taxon>Pseudomonadota</taxon>
        <taxon>Alphaproteobacteria</taxon>
        <taxon>Kordiimonadales</taxon>
        <taxon>Kordiimonadaceae</taxon>
        <taxon>Kordiimonas</taxon>
    </lineage>
</organism>
<dbReference type="PANTHER" id="PTHR30136">
    <property type="entry name" value="HELIX-TURN-HELIX TRANSCRIPTIONAL REGULATOR, ICLR FAMILY"/>
    <property type="match status" value="1"/>
</dbReference>
<keyword evidence="2" id="KW-0238">DNA-binding</keyword>
<dbReference type="InterPro" id="IPR029016">
    <property type="entry name" value="GAF-like_dom_sf"/>
</dbReference>
<dbReference type="Proteomes" id="UP001595444">
    <property type="component" value="Unassembled WGS sequence"/>
</dbReference>
<proteinExistence type="predicted"/>
<dbReference type="InterPro" id="IPR036388">
    <property type="entry name" value="WH-like_DNA-bd_sf"/>
</dbReference>
<evidence type="ECO:0000259" key="5">
    <source>
        <dbReference type="PROSITE" id="PS51078"/>
    </source>
</evidence>
<feature type="domain" description="IclR-ED" evidence="5">
    <location>
        <begin position="81"/>
        <end position="270"/>
    </location>
</feature>
<dbReference type="EMBL" id="JBHRSL010000011">
    <property type="protein sequence ID" value="MFC3053198.1"/>
    <property type="molecule type" value="Genomic_DNA"/>
</dbReference>
<comment type="caution">
    <text evidence="6">The sequence shown here is derived from an EMBL/GenBank/DDBJ whole genome shotgun (WGS) entry which is preliminary data.</text>
</comment>
<dbReference type="InterPro" id="IPR014757">
    <property type="entry name" value="Tscrpt_reg_IclR_C"/>
</dbReference>
<protein>
    <submittedName>
        <fullName evidence="6">IclR family transcriptional regulator</fullName>
    </submittedName>
</protein>
<dbReference type="SUPFAM" id="SSF46785">
    <property type="entry name" value="Winged helix' DNA-binding domain"/>
    <property type="match status" value="1"/>
</dbReference>
<dbReference type="RefSeq" id="WP_194212897.1">
    <property type="nucleotide sequence ID" value="NZ_CP061205.1"/>
</dbReference>
<accession>A0ABV7D7M0</accession>
<dbReference type="InterPro" id="IPR036390">
    <property type="entry name" value="WH_DNA-bd_sf"/>
</dbReference>
<dbReference type="SUPFAM" id="SSF55781">
    <property type="entry name" value="GAF domain-like"/>
    <property type="match status" value="1"/>
</dbReference>
<evidence type="ECO:0000256" key="3">
    <source>
        <dbReference type="ARBA" id="ARBA00023163"/>
    </source>
</evidence>
<dbReference type="Gene3D" id="3.30.450.40">
    <property type="match status" value="1"/>
</dbReference>
<sequence>MSRRGKPSHLNPEEKRGIQSIDVGIGVLNAVASFLRPASLKELSDVAGMPASKVHRYLTSFIRTGLIAQDPISGRYDLGPQALQLGLSAIARLDIVDIATRHMAELTAEYDIMSLLNIWGDQGPTVIRIKRSTENIFSSIALGAVLPPLRSATGLAFLAHLPEEMTKIQIDKGLKEAKKLENTGPKTKRELADILNKVRTQGYSTGFSLSGTANPSMSAIAVPLLDIQGEASAVICLMSGLTDLTDMNNGIAHKLIEVCKEASLVTKSNE</sequence>
<evidence type="ECO:0000259" key="4">
    <source>
        <dbReference type="PROSITE" id="PS51077"/>
    </source>
</evidence>
<evidence type="ECO:0000256" key="1">
    <source>
        <dbReference type="ARBA" id="ARBA00023015"/>
    </source>
</evidence>
<dbReference type="PANTHER" id="PTHR30136:SF8">
    <property type="entry name" value="TRANSCRIPTIONAL REGULATORY PROTEIN"/>
    <property type="match status" value="1"/>
</dbReference>
<gene>
    <name evidence="6" type="ORF">ACFOKA_14895</name>
</gene>
<evidence type="ECO:0000256" key="2">
    <source>
        <dbReference type="ARBA" id="ARBA00023125"/>
    </source>
</evidence>
<name>A0ABV7D7M0_9PROT</name>
<dbReference type="PROSITE" id="PS51077">
    <property type="entry name" value="HTH_ICLR"/>
    <property type="match status" value="1"/>
</dbReference>
<keyword evidence="7" id="KW-1185">Reference proteome</keyword>
<feature type="domain" description="HTH iclR-type" evidence="4">
    <location>
        <begin position="18"/>
        <end position="80"/>
    </location>
</feature>
<keyword evidence="3" id="KW-0804">Transcription</keyword>
<dbReference type="PROSITE" id="PS51078">
    <property type="entry name" value="ICLR_ED"/>
    <property type="match status" value="1"/>
</dbReference>